<proteinExistence type="predicted"/>
<accession>A0AAN5C5A0</accession>
<sequence length="96" mass="10615">MMEASNSPDQQSVLSESILVSESLVPARDLKGVGHAEISFDGLLKDPLIIKEDLKEGCGGQLWPAGMVLARYLLLQHRSDFNNKTMFVRHPSFSES</sequence>
<dbReference type="InterPro" id="IPR019410">
    <property type="entry name" value="Methyltransf_16"/>
</dbReference>
<dbReference type="GO" id="GO:0008757">
    <property type="term" value="F:S-adenosylmethionine-dependent methyltransferase activity"/>
    <property type="evidence" value="ECO:0007669"/>
    <property type="project" value="UniProtKB-ARBA"/>
</dbReference>
<comment type="caution">
    <text evidence="1">The sequence shown here is derived from an EMBL/GenBank/DDBJ whole genome shotgun (WGS) entry which is preliminary data.</text>
</comment>
<evidence type="ECO:0000313" key="1">
    <source>
        <dbReference type="EMBL" id="GMG38658.1"/>
    </source>
</evidence>
<evidence type="ECO:0000313" key="2">
    <source>
        <dbReference type="Proteomes" id="UP001165205"/>
    </source>
</evidence>
<dbReference type="EMBL" id="BSYA01000330">
    <property type="protein sequence ID" value="GMG38658.1"/>
    <property type="molecule type" value="Genomic_DNA"/>
</dbReference>
<dbReference type="Proteomes" id="UP001165205">
    <property type="component" value="Unassembled WGS sequence"/>
</dbReference>
<dbReference type="AlphaFoldDB" id="A0AAN5C5A0"/>
<name>A0AAN5C5A0_ASPOZ</name>
<gene>
    <name evidence="1" type="ORF">Aory04_001330900</name>
</gene>
<dbReference type="Pfam" id="PF10294">
    <property type="entry name" value="Methyltransf_16"/>
    <property type="match status" value="1"/>
</dbReference>
<reference evidence="1" key="1">
    <citation type="submission" date="2023-04" db="EMBL/GenBank/DDBJ databases">
        <title>Aspergillus oryzae NBRC 4228.</title>
        <authorList>
            <person name="Ichikawa N."/>
            <person name="Sato H."/>
            <person name="Tonouchi N."/>
        </authorList>
    </citation>
    <scope>NUCLEOTIDE SEQUENCE</scope>
    <source>
        <strain evidence="1">NBRC 4228</strain>
    </source>
</reference>
<protein>
    <submittedName>
        <fullName evidence="1">Unnamed protein product</fullName>
    </submittedName>
</protein>
<organism evidence="1 2">
    <name type="scientific">Aspergillus oryzae</name>
    <name type="common">Yellow koji mold</name>
    <dbReference type="NCBI Taxonomy" id="5062"/>
    <lineage>
        <taxon>Eukaryota</taxon>
        <taxon>Fungi</taxon>
        <taxon>Dikarya</taxon>
        <taxon>Ascomycota</taxon>
        <taxon>Pezizomycotina</taxon>
        <taxon>Eurotiomycetes</taxon>
        <taxon>Eurotiomycetidae</taxon>
        <taxon>Eurotiales</taxon>
        <taxon>Aspergillaceae</taxon>
        <taxon>Aspergillus</taxon>
        <taxon>Aspergillus subgen. Circumdati</taxon>
    </lineage>
</organism>